<evidence type="ECO:0000313" key="1">
    <source>
        <dbReference type="EMBL" id="OUM87713.1"/>
    </source>
</evidence>
<protein>
    <submittedName>
        <fullName evidence="1">Stage V sporulation protein M</fullName>
    </submittedName>
</protein>
<dbReference type="EMBL" id="LZRT01000070">
    <property type="protein sequence ID" value="OUM87713.1"/>
    <property type="molecule type" value="Genomic_DNA"/>
</dbReference>
<dbReference type="Pfam" id="PF08183">
    <property type="entry name" value="SpoV"/>
    <property type="match status" value="1"/>
</dbReference>
<sequence length="27" mass="3303">MRFYAIKLPKFLSGMVKIVVRMFSRQR</sequence>
<organism evidence="1 2">
    <name type="scientific">Bacillus thermozeamaize</name>
    <dbReference type="NCBI Taxonomy" id="230954"/>
    <lineage>
        <taxon>Bacteria</taxon>
        <taxon>Bacillati</taxon>
        <taxon>Bacillota</taxon>
        <taxon>Bacilli</taxon>
        <taxon>Bacillales</taxon>
        <taxon>Bacillaceae</taxon>
        <taxon>Bacillus</taxon>
    </lineage>
</organism>
<reference evidence="2" key="1">
    <citation type="submission" date="2016-06" db="EMBL/GenBank/DDBJ databases">
        <authorList>
            <person name="Nascimento L."/>
            <person name="Pereira R.V."/>
            <person name="Martins L.F."/>
            <person name="Quaggio R.B."/>
            <person name="Silva A.M."/>
            <person name="Setubal J.C."/>
        </authorList>
    </citation>
    <scope>NUCLEOTIDE SEQUENCE [LARGE SCALE GENOMIC DNA]</scope>
</reference>
<proteinExistence type="predicted"/>
<name>A0A1Y3PK48_9BACI</name>
<accession>A0A1Y3PK48</accession>
<comment type="caution">
    <text evidence="1">The sequence shown here is derived from an EMBL/GenBank/DDBJ whole genome shotgun (WGS) entry which is preliminary data.</text>
</comment>
<dbReference type="AlphaFoldDB" id="A0A1Y3PK48"/>
<dbReference type="InterPro" id="IPR012609">
    <property type="entry name" value="Spore_V_M"/>
</dbReference>
<evidence type="ECO:0000313" key="2">
    <source>
        <dbReference type="Proteomes" id="UP000196475"/>
    </source>
</evidence>
<gene>
    <name evidence="1" type="ORF">BAA01_12935</name>
</gene>
<dbReference type="NCBIfam" id="NF033436">
    <property type="entry name" value="SpoVM_broad"/>
    <property type="match status" value="1"/>
</dbReference>
<dbReference type="Proteomes" id="UP000196475">
    <property type="component" value="Unassembled WGS sequence"/>
</dbReference>